<keyword evidence="2" id="KW-1185">Reference proteome</keyword>
<evidence type="ECO:0000313" key="1">
    <source>
        <dbReference type="EMBL" id="KAK6131143.1"/>
    </source>
</evidence>
<name>A0ABR0V8C4_REHGL</name>
<sequence>MVHVAYEHVEDPNQFTKLLEDAEKPLYPGCTIFTKLSASMRRHLLGELEQAFPDEVEAYRSCFISLFFGFDD</sequence>
<evidence type="ECO:0000313" key="2">
    <source>
        <dbReference type="Proteomes" id="UP001318860"/>
    </source>
</evidence>
<dbReference type="EMBL" id="JABTTQ020001440">
    <property type="protein sequence ID" value="KAK6131143.1"/>
    <property type="molecule type" value="Genomic_DNA"/>
</dbReference>
<dbReference type="Proteomes" id="UP001318860">
    <property type="component" value="Unassembled WGS sequence"/>
</dbReference>
<comment type="caution">
    <text evidence="1">The sequence shown here is derived from an EMBL/GenBank/DDBJ whole genome shotgun (WGS) entry which is preliminary data.</text>
</comment>
<gene>
    <name evidence="1" type="ORF">DH2020_035114</name>
</gene>
<organism evidence="1 2">
    <name type="scientific">Rehmannia glutinosa</name>
    <name type="common">Chinese foxglove</name>
    <dbReference type="NCBI Taxonomy" id="99300"/>
    <lineage>
        <taxon>Eukaryota</taxon>
        <taxon>Viridiplantae</taxon>
        <taxon>Streptophyta</taxon>
        <taxon>Embryophyta</taxon>
        <taxon>Tracheophyta</taxon>
        <taxon>Spermatophyta</taxon>
        <taxon>Magnoliopsida</taxon>
        <taxon>eudicotyledons</taxon>
        <taxon>Gunneridae</taxon>
        <taxon>Pentapetalae</taxon>
        <taxon>asterids</taxon>
        <taxon>lamiids</taxon>
        <taxon>Lamiales</taxon>
        <taxon>Orobanchaceae</taxon>
        <taxon>Rehmannieae</taxon>
        <taxon>Rehmannia</taxon>
    </lineage>
</organism>
<protein>
    <submittedName>
        <fullName evidence="1">Uncharacterized protein</fullName>
    </submittedName>
</protein>
<accession>A0ABR0V8C4</accession>
<proteinExistence type="predicted"/>
<reference evidence="1 2" key="1">
    <citation type="journal article" date="2021" name="Comput. Struct. Biotechnol. J.">
        <title>De novo genome assembly of the potent medicinal plant Rehmannia glutinosa using nanopore technology.</title>
        <authorList>
            <person name="Ma L."/>
            <person name="Dong C."/>
            <person name="Song C."/>
            <person name="Wang X."/>
            <person name="Zheng X."/>
            <person name="Niu Y."/>
            <person name="Chen S."/>
            <person name="Feng W."/>
        </authorList>
    </citation>
    <scope>NUCLEOTIDE SEQUENCE [LARGE SCALE GENOMIC DNA]</scope>
    <source>
        <strain evidence="1">DH-2019</strain>
    </source>
</reference>